<dbReference type="EMBL" id="CP162601">
    <property type="protein sequence ID" value="XDK24188.1"/>
    <property type="molecule type" value="Genomic_DNA"/>
</dbReference>
<dbReference type="InterPro" id="IPR032710">
    <property type="entry name" value="NTF2-like_dom_sf"/>
</dbReference>
<dbReference type="KEGG" id="vih:AB0763_08095"/>
<evidence type="ECO:0000313" key="2">
    <source>
        <dbReference type="EMBL" id="XDK24188.1"/>
    </source>
</evidence>
<dbReference type="RefSeq" id="WP_306100247.1">
    <property type="nucleotide sequence ID" value="NZ_CP162601.1"/>
</dbReference>
<dbReference type="AlphaFoldDB" id="A0AB39HE60"/>
<reference evidence="2" key="1">
    <citation type="submission" date="2024-07" db="EMBL/GenBank/DDBJ databases">
        <title>Genome Analysis of a Potential Novel Vibrio Species Secreting pH- and Thermo-stable Alginate Lyase and its Application in Producing Alginate Oligosaccharides.</title>
        <authorList>
            <person name="Huang H."/>
            <person name="Bao K."/>
        </authorList>
    </citation>
    <scope>NUCLEOTIDE SEQUENCE</scope>
    <source>
        <strain evidence="2">HB236076</strain>
    </source>
</reference>
<dbReference type="InterPro" id="IPR004027">
    <property type="entry name" value="SEC_C_motif"/>
</dbReference>
<dbReference type="Gene3D" id="3.10.450.50">
    <property type="match status" value="1"/>
</dbReference>
<proteinExistence type="predicted"/>
<dbReference type="PANTHER" id="PTHR33747">
    <property type="entry name" value="UPF0225 PROTEIN SCO1677"/>
    <property type="match status" value="1"/>
</dbReference>
<evidence type="ECO:0000259" key="1">
    <source>
        <dbReference type="Pfam" id="PF17775"/>
    </source>
</evidence>
<feature type="domain" description="YchJ-like middle NTF2-like" evidence="1">
    <location>
        <begin position="31"/>
        <end position="127"/>
    </location>
</feature>
<accession>A0AB39HE60</accession>
<protein>
    <submittedName>
        <fullName evidence="2">YchJ family metal-binding protein</fullName>
    </submittedName>
</protein>
<sequence>MNHSLCPCGSSLTYMDCCQVIHDNPSNAERPEQLMRARYSAHVMDLVDFIVDTYHPDCHAEQERDGIANSTTLNWVKLTVTETHDGSSEDEGFVSFKADYIDGNSLHSLAEKSRFSRREGQWYYVDGDVEPHAAEIKIQRNDACPCHSGKKFKKCCG</sequence>
<gene>
    <name evidence="2" type="ORF">AB0763_08095</name>
</gene>
<organism evidence="2">
    <name type="scientific">Vibrio sp. HB236076</name>
    <dbReference type="NCBI Taxonomy" id="3232307"/>
    <lineage>
        <taxon>Bacteria</taxon>
        <taxon>Pseudomonadati</taxon>
        <taxon>Pseudomonadota</taxon>
        <taxon>Gammaproteobacteria</taxon>
        <taxon>Vibrionales</taxon>
        <taxon>Vibrionaceae</taxon>
        <taxon>Vibrio</taxon>
    </lineage>
</organism>
<dbReference type="NCBIfam" id="NF002592">
    <property type="entry name" value="PRK02250.1"/>
    <property type="match status" value="1"/>
</dbReference>
<dbReference type="SUPFAM" id="SSF103642">
    <property type="entry name" value="Sec-C motif"/>
    <property type="match status" value="1"/>
</dbReference>
<dbReference type="Pfam" id="PF02810">
    <property type="entry name" value="SEC-C"/>
    <property type="match status" value="1"/>
</dbReference>
<dbReference type="NCBIfam" id="NF002449">
    <property type="entry name" value="PRK01617.1"/>
    <property type="match status" value="1"/>
</dbReference>
<name>A0AB39HE60_9VIBR</name>
<dbReference type="Pfam" id="PF17775">
    <property type="entry name" value="YchJ_M-like"/>
    <property type="match status" value="1"/>
</dbReference>
<dbReference type="SUPFAM" id="SSF54427">
    <property type="entry name" value="NTF2-like"/>
    <property type="match status" value="1"/>
</dbReference>
<dbReference type="InterPro" id="IPR048469">
    <property type="entry name" value="YchJ-like_M"/>
</dbReference>
<dbReference type="PANTHER" id="PTHR33747:SF1">
    <property type="entry name" value="ADENYLATE CYCLASE-ASSOCIATED CAP C-TERMINAL DOMAIN-CONTAINING PROTEIN"/>
    <property type="match status" value="1"/>
</dbReference>